<keyword evidence="5" id="KW-0564">Palmitate</keyword>
<evidence type="ECO:0000256" key="3">
    <source>
        <dbReference type="ARBA" id="ARBA00022729"/>
    </source>
</evidence>
<comment type="similarity">
    <text evidence="2">Belongs to the NlpA lipoprotein family.</text>
</comment>
<dbReference type="SUPFAM" id="SSF53850">
    <property type="entry name" value="Periplasmic binding protein-like II"/>
    <property type="match status" value="2"/>
</dbReference>
<evidence type="ECO:0000313" key="8">
    <source>
        <dbReference type="EMBL" id="BCK79349.1"/>
    </source>
</evidence>
<accession>A0A810PRX3</accession>
<feature type="signal peptide" evidence="7">
    <location>
        <begin position="1"/>
        <end position="21"/>
    </location>
</feature>
<dbReference type="PANTHER" id="PTHR30429:SF0">
    <property type="entry name" value="METHIONINE-BINDING LIPOPROTEIN METQ"/>
    <property type="match status" value="1"/>
</dbReference>
<dbReference type="InterPro" id="IPR004872">
    <property type="entry name" value="Lipoprotein_NlpA"/>
</dbReference>
<evidence type="ECO:0000256" key="2">
    <source>
        <dbReference type="ARBA" id="ARBA00008973"/>
    </source>
</evidence>
<dbReference type="Gene3D" id="3.40.190.10">
    <property type="entry name" value="Periplasmic binding protein-like II"/>
    <property type="match status" value="4"/>
</dbReference>
<evidence type="ECO:0000256" key="1">
    <source>
        <dbReference type="ARBA" id="ARBA00004635"/>
    </source>
</evidence>
<dbReference type="Proteomes" id="UP000681343">
    <property type="component" value="Plasmid pMM35_01"/>
</dbReference>
<evidence type="ECO:0000256" key="6">
    <source>
        <dbReference type="ARBA" id="ARBA00023288"/>
    </source>
</evidence>
<keyword evidence="6" id="KW-0449">Lipoprotein</keyword>
<dbReference type="PROSITE" id="PS51257">
    <property type="entry name" value="PROKAR_LIPOPROTEIN"/>
    <property type="match status" value="1"/>
</dbReference>
<comment type="subcellular location">
    <subcellularLocation>
        <location evidence="1">Membrane</location>
        <topology evidence="1">Lipid-anchor</topology>
    </subcellularLocation>
</comment>
<sequence length="286" mass="30367">MKKTTKLTALVLALVLTLALALTGCGKKTTTIQIAVPNDTTNEARALLLLEQQGIIKLKDGAGITATKNDIVENPHNVEIVEAEAAQLPNVKQDVDYAVINSNYAINAGLNPLKDALAIEGSSSAYGNILCVKEGNENLPKILALKAALESKQVADFITEKYAGSVVSTVTNPTDGYDSSLDYAALNGTTITIAASPTPHAEILEVAKTILAAKGITLDIQSYNDYVVPNTVVDDGTVDANYFQHLPYLEDFNKEQGTHIVSIATIHVEPMGLYGGKQTSLDALTK</sequence>
<proteinExistence type="inferred from homology"/>
<evidence type="ECO:0000256" key="5">
    <source>
        <dbReference type="ARBA" id="ARBA00023139"/>
    </source>
</evidence>
<keyword evidence="3 7" id="KW-0732">Signal</keyword>
<evidence type="ECO:0000313" key="9">
    <source>
        <dbReference type="Proteomes" id="UP000681343"/>
    </source>
</evidence>
<evidence type="ECO:0000256" key="7">
    <source>
        <dbReference type="SAM" id="SignalP"/>
    </source>
</evidence>
<gene>
    <name evidence="8" type="ORF">MM35RIKEN_15410</name>
</gene>
<dbReference type="AlphaFoldDB" id="A0A810PRX3"/>
<protein>
    <submittedName>
        <fullName evidence="8">Uncharacterized protein</fullName>
    </submittedName>
</protein>
<dbReference type="KEGG" id="vfa:MM35RIKEN_15410"/>
<geneLocation type="plasmid" evidence="8 9">
    <name>pMM35_01</name>
</geneLocation>
<dbReference type="EMBL" id="AP023416">
    <property type="protein sequence ID" value="BCK79349.1"/>
    <property type="molecule type" value="Genomic_DNA"/>
</dbReference>
<dbReference type="PANTHER" id="PTHR30429">
    <property type="entry name" value="D-METHIONINE-BINDING LIPOPROTEIN METQ"/>
    <property type="match status" value="1"/>
</dbReference>
<organism evidence="8 9">
    <name type="scientific">Vescimonas fastidiosa</name>
    <dbReference type="NCBI Taxonomy" id="2714353"/>
    <lineage>
        <taxon>Bacteria</taxon>
        <taxon>Bacillati</taxon>
        <taxon>Bacillota</taxon>
        <taxon>Clostridia</taxon>
        <taxon>Eubacteriales</taxon>
        <taxon>Oscillospiraceae</taxon>
        <taxon>Vescimonas</taxon>
    </lineage>
</organism>
<dbReference type="Pfam" id="PF03180">
    <property type="entry name" value="Lipoprotein_9"/>
    <property type="match status" value="2"/>
</dbReference>
<keyword evidence="9" id="KW-1185">Reference proteome</keyword>
<evidence type="ECO:0000256" key="4">
    <source>
        <dbReference type="ARBA" id="ARBA00023136"/>
    </source>
</evidence>
<keyword evidence="4" id="KW-0472">Membrane</keyword>
<dbReference type="GO" id="GO:0016020">
    <property type="term" value="C:membrane"/>
    <property type="evidence" value="ECO:0007669"/>
    <property type="project" value="UniProtKB-SubCell"/>
</dbReference>
<keyword evidence="8" id="KW-0614">Plasmid</keyword>
<dbReference type="RefSeq" id="WP_212820853.1">
    <property type="nucleotide sequence ID" value="NZ_AP023416.1"/>
</dbReference>
<reference evidence="8" key="1">
    <citation type="submission" date="2020-09" db="EMBL/GenBank/DDBJ databases">
        <title>New species isolated from human feces.</title>
        <authorList>
            <person name="Kitahara M."/>
            <person name="Shigeno Y."/>
            <person name="Shime M."/>
            <person name="Matsumoto Y."/>
            <person name="Nakamura S."/>
            <person name="Motooka D."/>
            <person name="Fukuoka S."/>
            <person name="Nishikawa H."/>
            <person name="Benno Y."/>
        </authorList>
    </citation>
    <scope>NUCLEOTIDE SEQUENCE</scope>
    <source>
        <strain evidence="8">MM35</strain>
        <plasmid evidence="8">pMM35_01</plasmid>
    </source>
</reference>
<feature type="chain" id="PRO_5039621843" evidence="7">
    <location>
        <begin position="22"/>
        <end position="286"/>
    </location>
</feature>
<name>A0A810PRX3_9FIRM</name>